<proteinExistence type="inferred from homology"/>
<reference evidence="8 9" key="1">
    <citation type="submission" date="2019-03" db="EMBL/GenBank/DDBJ databases">
        <title>Freshwater and sediment microbial communities from various areas in North America, analyzing microbe dynamics in response to fracking.</title>
        <authorList>
            <person name="Lamendella R."/>
        </authorList>
    </citation>
    <scope>NUCLEOTIDE SEQUENCE [LARGE SCALE GENOMIC DNA]</scope>
    <source>
        <strain evidence="8 9">74A</strain>
    </source>
</reference>
<protein>
    <recommendedName>
        <fullName evidence="6">Glutathione hydrolase proenzyme</fullName>
        <ecNumber evidence="6">2.3.2.2</ecNumber>
        <ecNumber evidence="6">3.4.19.13</ecNumber>
    </recommendedName>
    <component>
        <recommendedName>
            <fullName evidence="6">Glutathione hydrolase large chain</fullName>
        </recommendedName>
    </component>
    <component>
        <recommendedName>
            <fullName evidence="6">Glutathione hydrolase small chain</fullName>
        </recommendedName>
    </component>
</protein>
<sequence>MTIRNIYAMWKHHVFALFAVICSSSIGFSAHVFAYDRVTGKAFASRSEVYATHGMAATSQPLATQVALDILKHGGSAVDAAIAADAMLGLVEPTGAGIGGDLFAIVWSAKDKKLYGLNASGRSPKSLTLEMLKAKGLDYLPPYGPLPVSVPGAVDGWYQLHDKFGKLPMADNLAPAISYAKEGFPVSELIAFYMQLSAKRLAKYPGFKETYMPNGKMPNVGEIFKNPALANTYEKIAKGGRDEFYKGSIACSIAAYMKAQGGYLSYEDLATHHSDWVQPVYANYRGYDVWELPPNGQGIAALQILKTMEPFNLKAMGQTSPEYVHLFVEAKKLAFADRAKFYADPAFNDIPVKQLISQEYNYQRAKLIDPHKAAKSVEPGNPNLLHGDTVYLTTADQEGNMVSLIQSNYRGMGSGMTPPDLGFVLQDRGQLFDLTPGHFNSYAPGKRPFHTIIPAFVTKDGKPWLSFGVMGGATQPQMHAQILINIIDFGMNLQEAGDAPRILHTGSTQPTGEQMNDGGYVSLESGFPMETRRELSKKGHILQDSLGAFGGYQAIARDPQTGVYRGASESRKDGQVAGY</sequence>
<name>A0A4R2F5S2_9GAMM</name>
<feature type="chain" id="PRO_5020783218" description="Glutathione hydrolase proenzyme" evidence="7">
    <location>
        <begin position="35"/>
        <end position="579"/>
    </location>
</feature>
<dbReference type="PANTHER" id="PTHR43881">
    <property type="entry name" value="GAMMA-GLUTAMYLTRANSPEPTIDASE (AFU_ORTHOLOGUE AFUA_4G13580)"/>
    <property type="match status" value="1"/>
</dbReference>
<evidence type="ECO:0000256" key="2">
    <source>
        <dbReference type="ARBA" id="ARBA00001089"/>
    </source>
</evidence>
<dbReference type="EC" id="3.4.19.13" evidence="6"/>
<dbReference type="NCBIfam" id="TIGR00066">
    <property type="entry name" value="g_glut_trans"/>
    <property type="match status" value="1"/>
</dbReference>
<dbReference type="PANTHER" id="PTHR43881:SF1">
    <property type="entry name" value="GAMMA-GLUTAMYLTRANSPEPTIDASE (AFU_ORTHOLOGUE AFUA_4G13580)"/>
    <property type="match status" value="1"/>
</dbReference>
<dbReference type="Proteomes" id="UP000294832">
    <property type="component" value="Unassembled WGS sequence"/>
</dbReference>
<dbReference type="PRINTS" id="PR01210">
    <property type="entry name" value="GGTRANSPTASE"/>
</dbReference>
<comment type="catalytic activity">
    <reaction evidence="3 6">
        <text>an N-terminal (5-L-glutamyl)-[peptide] + an alpha-amino acid = 5-L-glutamyl amino acid + an N-terminal L-alpha-aminoacyl-[peptide]</text>
        <dbReference type="Rhea" id="RHEA:23904"/>
        <dbReference type="Rhea" id="RHEA-COMP:9780"/>
        <dbReference type="Rhea" id="RHEA-COMP:9795"/>
        <dbReference type="ChEBI" id="CHEBI:77644"/>
        <dbReference type="ChEBI" id="CHEBI:78597"/>
        <dbReference type="ChEBI" id="CHEBI:78599"/>
        <dbReference type="ChEBI" id="CHEBI:78608"/>
        <dbReference type="EC" id="2.3.2.2"/>
    </reaction>
</comment>
<dbReference type="AlphaFoldDB" id="A0A4R2F5S2"/>
<dbReference type="InterPro" id="IPR052896">
    <property type="entry name" value="GGT-like_enzyme"/>
</dbReference>
<dbReference type="GO" id="GO:0103068">
    <property type="term" value="F:leukotriene C4 gamma-glutamyl transferase activity"/>
    <property type="evidence" value="ECO:0007669"/>
    <property type="project" value="UniProtKB-EC"/>
</dbReference>
<comment type="subunit">
    <text evidence="6">This enzyme consists of two polypeptide chains, which are synthesized in precursor form from a single polypeptide.</text>
</comment>
<comment type="caution">
    <text evidence="8">The sequence shown here is derived from an EMBL/GenBank/DDBJ whole genome shotgun (WGS) entry which is preliminary data.</text>
</comment>
<feature type="signal peptide" evidence="7">
    <location>
        <begin position="1"/>
        <end position="34"/>
    </location>
</feature>
<dbReference type="Pfam" id="PF01019">
    <property type="entry name" value="G_glu_transpept"/>
    <property type="match status" value="1"/>
</dbReference>
<keyword evidence="6" id="KW-0378">Hydrolase</keyword>
<gene>
    <name evidence="8" type="ORF">EDC91_13728</name>
</gene>
<dbReference type="Gene3D" id="1.10.246.130">
    <property type="match status" value="1"/>
</dbReference>
<dbReference type="SUPFAM" id="SSF56235">
    <property type="entry name" value="N-terminal nucleophile aminohydrolases (Ntn hydrolases)"/>
    <property type="match status" value="1"/>
</dbReference>
<keyword evidence="6" id="KW-0012">Acyltransferase</keyword>
<feature type="active site" description="Nucleophile" evidence="4">
    <location>
        <position position="389"/>
    </location>
</feature>
<comment type="catalytic activity">
    <reaction evidence="1 6">
        <text>an S-substituted glutathione + H2O = an S-substituted L-cysteinylglycine + L-glutamate</text>
        <dbReference type="Rhea" id="RHEA:59468"/>
        <dbReference type="ChEBI" id="CHEBI:15377"/>
        <dbReference type="ChEBI" id="CHEBI:29985"/>
        <dbReference type="ChEBI" id="CHEBI:90779"/>
        <dbReference type="ChEBI" id="CHEBI:143103"/>
        <dbReference type="EC" id="3.4.19.13"/>
    </reaction>
</comment>
<dbReference type="GO" id="GO:0006751">
    <property type="term" value="P:glutathione catabolic process"/>
    <property type="evidence" value="ECO:0007669"/>
    <property type="project" value="UniProtKB-UniRule"/>
</dbReference>
<evidence type="ECO:0000256" key="3">
    <source>
        <dbReference type="ARBA" id="ARBA00047417"/>
    </source>
</evidence>
<dbReference type="InterPro" id="IPR043138">
    <property type="entry name" value="GGT_lsub"/>
</dbReference>
<dbReference type="GO" id="GO:0036374">
    <property type="term" value="F:glutathione hydrolase activity"/>
    <property type="evidence" value="ECO:0007669"/>
    <property type="project" value="UniProtKB-UniRule"/>
</dbReference>
<evidence type="ECO:0000313" key="8">
    <source>
        <dbReference type="EMBL" id="TCN78854.1"/>
    </source>
</evidence>
<keyword evidence="6" id="KW-0317">Glutathione biosynthesis</keyword>
<dbReference type="UniPathway" id="UPA00204"/>
<keyword evidence="9" id="KW-1185">Reference proteome</keyword>
<dbReference type="GO" id="GO:0006750">
    <property type="term" value="P:glutathione biosynthetic process"/>
    <property type="evidence" value="ECO:0007669"/>
    <property type="project" value="UniProtKB-KW"/>
</dbReference>
<evidence type="ECO:0000313" key="9">
    <source>
        <dbReference type="Proteomes" id="UP000294832"/>
    </source>
</evidence>
<evidence type="ECO:0000256" key="1">
    <source>
        <dbReference type="ARBA" id="ARBA00001049"/>
    </source>
</evidence>
<keyword evidence="6" id="KW-0865">Zymogen</keyword>
<dbReference type="InterPro" id="IPR000101">
    <property type="entry name" value="GGT_peptidase"/>
</dbReference>
<dbReference type="InterPro" id="IPR029055">
    <property type="entry name" value="Ntn_hydrolases_N"/>
</dbReference>
<comment type="pathway">
    <text evidence="6">Sulfur metabolism; glutathione metabolism.</text>
</comment>
<keyword evidence="7" id="KW-0732">Signal</keyword>
<evidence type="ECO:0000256" key="7">
    <source>
        <dbReference type="SAM" id="SignalP"/>
    </source>
</evidence>
<evidence type="ECO:0000256" key="5">
    <source>
        <dbReference type="PIRSR" id="PIRSR600101-2"/>
    </source>
</evidence>
<evidence type="ECO:0000256" key="6">
    <source>
        <dbReference type="RuleBase" id="RU368036"/>
    </source>
</evidence>
<dbReference type="Gene3D" id="3.60.20.40">
    <property type="match status" value="1"/>
</dbReference>
<dbReference type="EMBL" id="SLWF01000037">
    <property type="protein sequence ID" value="TCN78854.1"/>
    <property type="molecule type" value="Genomic_DNA"/>
</dbReference>
<organism evidence="8 9">
    <name type="scientific">Shewanella fodinae</name>
    <dbReference type="NCBI Taxonomy" id="552357"/>
    <lineage>
        <taxon>Bacteria</taxon>
        <taxon>Pseudomonadati</taxon>
        <taxon>Pseudomonadota</taxon>
        <taxon>Gammaproteobacteria</taxon>
        <taxon>Alteromonadales</taxon>
        <taxon>Shewanellaceae</taxon>
        <taxon>Shewanella</taxon>
    </lineage>
</organism>
<comment type="catalytic activity">
    <reaction evidence="2 6">
        <text>glutathione + H2O = L-cysteinylglycine + L-glutamate</text>
        <dbReference type="Rhea" id="RHEA:28807"/>
        <dbReference type="ChEBI" id="CHEBI:15377"/>
        <dbReference type="ChEBI" id="CHEBI:29985"/>
        <dbReference type="ChEBI" id="CHEBI:57925"/>
        <dbReference type="ChEBI" id="CHEBI:61694"/>
        <dbReference type="EC" id="3.4.19.13"/>
    </reaction>
</comment>
<feature type="binding site" evidence="5">
    <location>
        <position position="472"/>
    </location>
    <ligand>
        <name>L-glutamate</name>
        <dbReference type="ChEBI" id="CHEBI:29985"/>
    </ligand>
</feature>
<evidence type="ECO:0000256" key="4">
    <source>
        <dbReference type="PIRSR" id="PIRSR600101-1"/>
    </source>
</evidence>
<accession>A0A4R2F5S2</accession>
<keyword evidence="6 8" id="KW-0808">Transferase</keyword>
<dbReference type="EC" id="2.3.2.2" evidence="6"/>
<dbReference type="InterPro" id="IPR043137">
    <property type="entry name" value="GGT_ssub_C"/>
</dbReference>
<comment type="similarity">
    <text evidence="6">Belongs to the gamma-glutamyltransferase family.</text>
</comment>
<comment type="PTM">
    <text evidence="6">Cleaved by autocatalysis into a large and a small subunit.</text>
</comment>